<reference evidence="1" key="1">
    <citation type="journal article" date="2020" name="Nature">
        <title>Giant virus diversity and host interactions through global metagenomics.</title>
        <authorList>
            <person name="Schulz F."/>
            <person name="Roux S."/>
            <person name="Paez-Espino D."/>
            <person name="Jungbluth S."/>
            <person name="Walsh D.A."/>
            <person name="Denef V.J."/>
            <person name="McMahon K.D."/>
            <person name="Konstantinidis K.T."/>
            <person name="Eloe-Fadrosh E.A."/>
            <person name="Kyrpides N.C."/>
            <person name="Woyke T."/>
        </authorList>
    </citation>
    <scope>NUCLEOTIDE SEQUENCE</scope>
    <source>
        <strain evidence="1">GVMAG-M-3300027708-20</strain>
    </source>
</reference>
<sequence length="395" mass="46856">MRGIHLMTNKYNLSLETATSNCRIKKKNYYAESSTYVILNYDKNFMSFDDVNTGLYRSVIFSYPEKNVVCFSHPKSIPFSVFSNKYPEITDNIFINEAIEGLSINLFYDKKLLKWNIATKNSIGGKYWFYGKKTDILSKPITFLEMFLEGIHEDTTKDLANVELLNYLSVDYCYNFVLQHPSNSIILPVKSAKLYLIGVHLIRDNEVEYIPQSKYQAQFQHLNGVILFPNSYNITDFGELPTDKLHKGYMVTNMETGERCNIKNKQYEDLKSLICIKPSIQYQFLCLNRIGRDKVDEYLNIFPKLKKEFCVLRNLYDQFTKRVHHCYLKKYVYKDEEPILEKYKSHIYKIHHTIYLPKLNKNTIARTKYREVKAYFDNMEPRELIYILNWDCRNL</sequence>
<evidence type="ECO:0008006" key="2">
    <source>
        <dbReference type="Google" id="ProtNLM"/>
    </source>
</evidence>
<dbReference type="EMBL" id="MN740389">
    <property type="protein sequence ID" value="QHU03872.1"/>
    <property type="molecule type" value="Genomic_DNA"/>
</dbReference>
<evidence type="ECO:0000313" key="1">
    <source>
        <dbReference type="EMBL" id="QHU03872.1"/>
    </source>
</evidence>
<proteinExistence type="predicted"/>
<organism evidence="1">
    <name type="scientific">viral metagenome</name>
    <dbReference type="NCBI Taxonomy" id="1070528"/>
    <lineage>
        <taxon>unclassified sequences</taxon>
        <taxon>metagenomes</taxon>
        <taxon>organismal metagenomes</taxon>
    </lineage>
</organism>
<protein>
    <recommendedName>
        <fullName evidence="2">T4 RNA ligase 1-like N-terminal domain-containing protein</fullName>
    </recommendedName>
</protein>
<dbReference type="AlphaFoldDB" id="A0A6C0JE21"/>
<accession>A0A6C0JE21</accession>
<name>A0A6C0JE21_9ZZZZ</name>